<dbReference type="PROSITE" id="PS51257">
    <property type="entry name" value="PROKAR_LIPOPROTEIN"/>
    <property type="match status" value="1"/>
</dbReference>
<dbReference type="Proteomes" id="UP000305888">
    <property type="component" value="Chromosome"/>
</dbReference>
<keyword evidence="3" id="KW-1185">Reference proteome</keyword>
<dbReference type="KEGG" id="ppru:FDP22_12665"/>
<evidence type="ECO:0000313" key="2">
    <source>
        <dbReference type="EMBL" id="QDL92560.1"/>
    </source>
</evidence>
<protein>
    <submittedName>
        <fullName evidence="2">Uncharacterized protein</fullName>
    </submittedName>
</protein>
<keyword evidence="1" id="KW-0732">Signal</keyword>
<evidence type="ECO:0000256" key="1">
    <source>
        <dbReference type="SAM" id="SignalP"/>
    </source>
</evidence>
<dbReference type="AlphaFoldDB" id="A0A5B8FYT8"/>
<gene>
    <name evidence="2" type="ORF">FDP22_12665</name>
</gene>
<feature type="signal peptide" evidence="1">
    <location>
        <begin position="1"/>
        <end position="21"/>
    </location>
</feature>
<proteinExistence type="predicted"/>
<dbReference type="OrthoDB" id="8451006at2"/>
<evidence type="ECO:0000313" key="3">
    <source>
        <dbReference type="Proteomes" id="UP000305888"/>
    </source>
</evidence>
<feature type="chain" id="PRO_5022767669" evidence="1">
    <location>
        <begin position="22"/>
        <end position="82"/>
    </location>
</feature>
<accession>A0A5B8FYT8</accession>
<sequence length="82" mass="8867">MKRITQCAKLAMLLGATVLMSSCGKSGSEPVCPSLVPYSPEVQEQALRELRGLPPGSVLPRFLDDYGVMRAEVRACRGESDL</sequence>
<reference evidence="2 3" key="1">
    <citation type="submission" date="2019-06" db="EMBL/GenBank/DDBJ databases">
        <title>Genome sequence of Rhodobacteraceae bacterium D4M1.</title>
        <authorList>
            <person name="Cao J."/>
        </authorList>
    </citation>
    <scope>NUCLEOTIDE SEQUENCE [LARGE SCALE GENOMIC DNA]</scope>
    <source>
        <strain evidence="2 3">D4M1</strain>
    </source>
</reference>
<dbReference type="EMBL" id="CP040818">
    <property type="protein sequence ID" value="QDL92560.1"/>
    <property type="molecule type" value="Genomic_DNA"/>
</dbReference>
<name>A0A5B8FYT8_9RHOB</name>
<organism evidence="2 3">
    <name type="scientific">Paroceanicella profunda</name>
    <dbReference type="NCBI Taxonomy" id="2579971"/>
    <lineage>
        <taxon>Bacteria</taxon>
        <taxon>Pseudomonadati</taxon>
        <taxon>Pseudomonadota</taxon>
        <taxon>Alphaproteobacteria</taxon>
        <taxon>Rhodobacterales</taxon>
        <taxon>Paracoccaceae</taxon>
        <taxon>Paroceanicella</taxon>
    </lineage>
</organism>
<dbReference type="RefSeq" id="WP_138574132.1">
    <property type="nucleotide sequence ID" value="NZ_CP040818.1"/>
</dbReference>